<name>A0ABU9CL02_9BURK</name>
<reference evidence="1 2" key="1">
    <citation type="submission" date="2024-04" db="EMBL/GenBank/DDBJ databases">
        <title>Novel species of the genus Ideonella isolated from streams.</title>
        <authorList>
            <person name="Lu H."/>
        </authorList>
    </citation>
    <scope>NUCLEOTIDE SEQUENCE [LARGE SCALE GENOMIC DNA]</scope>
    <source>
        <strain evidence="1 2">DXS22W</strain>
    </source>
</reference>
<dbReference type="EMBL" id="JBBUTH010000007">
    <property type="protein sequence ID" value="MEK8051232.1"/>
    <property type="molecule type" value="Genomic_DNA"/>
</dbReference>
<evidence type="ECO:0000313" key="1">
    <source>
        <dbReference type="EMBL" id="MEK8051232.1"/>
    </source>
</evidence>
<evidence type="ECO:0008006" key="3">
    <source>
        <dbReference type="Google" id="ProtNLM"/>
    </source>
</evidence>
<keyword evidence="2" id="KW-1185">Reference proteome</keyword>
<dbReference type="RefSeq" id="WP_341410922.1">
    <property type="nucleotide sequence ID" value="NZ_JBBUTH010000007.1"/>
</dbReference>
<protein>
    <recommendedName>
        <fullName evidence="3">Hedgehog/Intein (Hint) domain-containing protein</fullName>
    </recommendedName>
</protein>
<sequence>MDLLPYVHFGDTPFSTTEVQLIARRGTPRSRQLLPIGLLELDHGDVVHRFQTSTGRLEEITRPAPLLWLNGQMLLFPQLGAHVRAHDATAFERGGFLVSPRYGLAFVPGQPSWVTALAVHCIDTWRRMG</sequence>
<proteinExistence type="predicted"/>
<accession>A0ABU9CL02</accession>
<comment type="caution">
    <text evidence="1">The sequence shown here is derived from an EMBL/GenBank/DDBJ whole genome shotgun (WGS) entry which is preliminary data.</text>
</comment>
<organism evidence="1 2">
    <name type="scientific">Pseudaquabacterium inlustre</name>
    <dbReference type="NCBI Taxonomy" id="2984192"/>
    <lineage>
        <taxon>Bacteria</taxon>
        <taxon>Pseudomonadati</taxon>
        <taxon>Pseudomonadota</taxon>
        <taxon>Betaproteobacteria</taxon>
        <taxon>Burkholderiales</taxon>
        <taxon>Sphaerotilaceae</taxon>
        <taxon>Pseudaquabacterium</taxon>
    </lineage>
</organism>
<dbReference type="Proteomes" id="UP001365405">
    <property type="component" value="Unassembled WGS sequence"/>
</dbReference>
<evidence type="ECO:0000313" key="2">
    <source>
        <dbReference type="Proteomes" id="UP001365405"/>
    </source>
</evidence>
<gene>
    <name evidence="1" type="ORF">AACH10_13360</name>
</gene>